<accession>N2B6C7</accession>
<reference evidence="1 2" key="1">
    <citation type="journal article" date="2014" name="Genome Announc.">
        <title>Draft genome sequences of the altered schaedler flora, a defined bacterial community from gnotobiotic mice.</title>
        <authorList>
            <person name="Wannemuehler M.J."/>
            <person name="Overstreet A.M."/>
            <person name="Ward D.V."/>
            <person name="Phillips G.J."/>
        </authorList>
    </citation>
    <scope>NUCLEOTIDE SEQUENCE [LARGE SCALE GENOMIC DNA]</scope>
    <source>
        <strain evidence="1 2">ASF492</strain>
    </source>
</reference>
<gene>
    <name evidence="1" type="ORF">C823_01231</name>
</gene>
<dbReference type="HOGENOM" id="CLU_2522597_0_0_9"/>
<protein>
    <submittedName>
        <fullName evidence="1">Uncharacterized protein</fullName>
    </submittedName>
</protein>
<dbReference type="EMBL" id="AQFT01000038">
    <property type="protein sequence ID" value="EMZ33950.1"/>
    <property type="molecule type" value="Genomic_DNA"/>
</dbReference>
<dbReference type="STRING" id="1235802.C823_01231"/>
<organism evidence="1 2">
    <name type="scientific">Eubacterium plexicaudatum ASF492</name>
    <dbReference type="NCBI Taxonomy" id="1235802"/>
    <lineage>
        <taxon>Bacteria</taxon>
        <taxon>Bacillati</taxon>
        <taxon>Bacillota</taxon>
        <taxon>Clostridia</taxon>
        <taxon>Eubacteriales</taxon>
        <taxon>Eubacteriaceae</taxon>
        <taxon>Eubacterium</taxon>
    </lineage>
</organism>
<sequence length="84" mass="9308">MPKKNYQVFLTDDDIVVLNNIRKNGHSSAKQSCIQNILLNTNDSFSEKIKATGNCPKYLACFSLLPVWMKNLSNCLAKSVNGSA</sequence>
<dbReference type="PATRIC" id="fig|1235802.3.peg.1316"/>
<dbReference type="Proteomes" id="UP000012589">
    <property type="component" value="Unassembled WGS sequence"/>
</dbReference>
<keyword evidence="2" id="KW-1185">Reference proteome</keyword>
<dbReference type="AlphaFoldDB" id="N2B6C7"/>
<proteinExistence type="predicted"/>
<evidence type="ECO:0000313" key="1">
    <source>
        <dbReference type="EMBL" id="EMZ33950.1"/>
    </source>
</evidence>
<name>N2B6C7_9FIRM</name>
<evidence type="ECO:0000313" key="2">
    <source>
        <dbReference type="Proteomes" id="UP000012589"/>
    </source>
</evidence>
<comment type="caution">
    <text evidence="1">The sequence shown here is derived from an EMBL/GenBank/DDBJ whole genome shotgun (WGS) entry which is preliminary data.</text>
</comment>